<feature type="compositionally biased region" description="Pro residues" evidence="3">
    <location>
        <begin position="70"/>
        <end position="86"/>
    </location>
</feature>
<comment type="subcellular location">
    <subcellularLocation>
        <location evidence="1">Nucleus</location>
    </subcellularLocation>
</comment>
<sequence length="154" mass="16589">MEILQPLGLHRKRAKALVRLSEDYLAATTSAAQQQVVPTPAPAPAAPDEALDSPASWAASARAPVGSIPPTAPGPPPPFPPRVPPRRVPLQVPAASLHGVGVYAADAHAMFCEGLMGVAPRDHALRWWYAWAIERRESGRKQAAWRRHSLGEHE</sequence>
<dbReference type="Gene3D" id="1.10.340.30">
    <property type="entry name" value="Hypothetical protein, domain 2"/>
    <property type="match status" value="1"/>
</dbReference>
<organism evidence="4">
    <name type="scientific">Mantoniella antarctica</name>
    <dbReference type="NCBI Taxonomy" id="81844"/>
    <lineage>
        <taxon>Eukaryota</taxon>
        <taxon>Viridiplantae</taxon>
        <taxon>Chlorophyta</taxon>
        <taxon>Mamiellophyceae</taxon>
        <taxon>Mamiellales</taxon>
        <taxon>Mamiellaceae</taxon>
        <taxon>Mantoniella</taxon>
    </lineage>
</organism>
<feature type="compositionally biased region" description="Low complexity" evidence="3">
    <location>
        <begin position="53"/>
        <end position="64"/>
    </location>
</feature>
<dbReference type="AlphaFoldDB" id="A0A7S0SND6"/>
<name>A0A7S0SND6_9CHLO</name>
<dbReference type="SUPFAM" id="SSF48150">
    <property type="entry name" value="DNA-glycosylase"/>
    <property type="match status" value="1"/>
</dbReference>
<dbReference type="PANTHER" id="PTHR15074">
    <property type="entry name" value="METHYL-CPG-BINDING PROTEIN"/>
    <property type="match status" value="1"/>
</dbReference>
<dbReference type="GO" id="GO:0003824">
    <property type="term" value="F:catalytic activity"/>
    <property type="evidence" value="ECO:0007669"/>
    <property type="project" value="InterPro"/>
</dbReference>
<evidence type="ECO:0000256" key="2">
    <source>
        <dbReference type="ARBA" id="ARBA00023242"/>
    </source>
</evidence>
<dbReference type="GO" id="GO:0005634">
    <property type="term" value="C:nucleus"/>
    <property type="evidence" value="ECO:0007669"/>
    <property type="project" value="UniProtKB-SubCell"/>
</dbReference>
<evidence type="ECO:0000313" key="4">
    <source>
        <dbReference type="EMBL" id="CAD8709019.1"/>
    </source>
</evidence>
<dbReference type="InterPro" id="IPR011257">
    <property type="entry name" value="DNA_glycosylase"/>
</dbReference>
<reference evidence="4" key="1">
    <citation type="submission" date="2021-01" db="EMBL/GenBank/DDBJ databases">
        <authorList>
            <person name="Corre E."/>
            <person name="Pelletier E."/>
            <person name="Niang G."/>
            <person name="Scheremetjew M."/>
            <person name="Finn R."/>
            <person name="Kale V."/>
            <person name="Holt S."/>
            <person name="Cochrane G."/>
            <person name="Meng A."/>
            <person name="Brown T."/>
            <person name="Cohen L."/>
        </authorList>
    </citation>
    <scope>NUCLEOTIDE SEQUENCE</scope>
    <source>
        <strain evidence="4">SL-175</strain>
    </source>
</reference>
<evidence type="ECO:0000256" key="3">
    <source>
        <dbReference type="SAM" id="MobiDB-lite"/>
    </source>
</evidence>
<gene>
    <name evidence="4" type="ORF">MANT1106_LOCUS11702</name>
</gene>
<dbReference type="EMBL" id="HBFC01019581">
    <property type="protein sequence ID" value="CAD8709019.1"/>
    <property type="molecule type" value="Transcribed_RNA"/>
</dbReference>
<protein>
    <submittedName>
        <fullName evidence="4">Uncharacterized protein</fullName>
    </submittedName>
</protein>
<dbReference type="PANTHER" id="PTHR15074:SF0">
    <property type="entry name" value="METHYL-CPG-BINDING DOMAIN PROTEIN 4-LIKE PROTEIN"/>
    <property type="match status" value="1"/>
</dbReference>
<dbReference type="GO" id="GO:0003677">
    <property type="term" value="F:DNA binding"/>
    <property type="evidence" value="ECO:0007669"/>
    <property type="project" value="InterPro"/>
</dbReference>
<dbReference type="InterPro" id="IPR045138">
    <property type="entry name" value="MeCP2/MBD4"/>
</dbReference>
<feature type="region of interest" description="Disordered" evidence="3">
    <location>
        <begin position="30"/>
        <end position="86"/>
    </location>
</feature>
<proteinExistence type="predicted"/>
<dbReference type="GO" id="GO:0006281">
    <property type="term" value="P:DNA repair"/>
    <property type="evidence" value="ECO:0007669"/>
    <property type="project" value="InterPro"/>
</dbReference>
<keyword evidence="2" id="KW-0539">Nucleus</keyword>
<evidence type="ECO:0000256" key="1">
    <source>
        <dbReference type="ARBA" id="ARBA00004123"/>
    </source>
</evidence>
<accession>A0A7S0SND6</accession>